<evidence type="ECO:0000313" key="3">
    <source>
        <dbReference type="Proteomes" id="UP000023152"/>
    </source>
</evidence>
<name>X6LY46_RETFI</name>
<dbReference type="EMBL" id="ASPP01027521">
    <property type="protein sequence ID" value="ETO06077.1"/>
    <property type="molecule type" value="Genomic_DNA"/>
</dbReference>
<keyword evidence="1" id="KW-0472">Membrane</keyword>
<dbReference type="AlphaFoldDB" id="X6LY46"/>
<reference evidence="2 3" key="1">
    <citation type="journal article" date="2013" name="Curr. Biol.">
        <title>The Genome of the Foraminiferan Reticulomyxa filosa.</title>
        <authorList>
            <person name="Glockner G."/>
            <person name="Hulsmann N."/>
            <person name="Schleicher M."/>
            <person name="Noegel A.A."/>
            <person name="Eichinger L."/>
            <person name="Gallinger C."/>
            <person name="Pawlowski J."/>
            <person name="Sierra R."/>
            <person name="Euteneuer U."/>
            <person name="Pillet L."/>
            <person name="Moustafa A."/>
            <person name="Platzer M."/>
            <person name="Groth M."/>
            <person name="Szafranski K."/>
            <person name="Schliwa M."/>
        </authorList>
    </citation>
    <scope>NUCLEOTIDE SEQUENCE [LARGE SCALE GENOMIC DNA]</scope>
</reference>
<keyword evidence="1" id="KW-1133">Transmembrane helix</keyword>
<dbReference type="Proteomes" id="UP000023152">
    <property type="component" value="Unassembled WGS sequence"/>
</dbReference>
<comment type="caution">
    <text evidence="2">The sequence shown here is derived from an EMBL/GenBank/DDBJ whole genome shotgun (WGS) entry which is preliminary data.</text>
</comment>
<feature type="transmembrane region" description="Helical" evidence="1">
    <location>
        <begin position="224"/>
        <end position="242"/>
    </location>
</feature>
<feature type="transmembrane region" description="Helical" evidence="1">
    <location>
        <begin position="195"/>
        <end position="212"/>
    </location>
</feature>
<proteinExistence type="predicted"/>
<keyword evidence="1" id="KW-0812">Transmembrane</keyword>
<evidence type="ECO:0000256" key="1">
    <source>
        <dbReference type="SAM" id="Phobius"/>
    </source>
</evidence>
<organism evidence="2 3">
    <name type="scientific">Reticulomyxa filosa</name>
    <dbReference type="NCBI Taxonomy" id="46433"/>
    <lineage>
        <taxon>Eukaryota</taxon>
        <taxon>Sar</taxon>
        <taxon>Rhizaria</taxon>
        <taxon>Retaria</taxon>
        <taxon>Foraminifera</taxon>
        <taxon>Monothalamids</taxon>
        <taxon>Reticulomyxidae</taxon>
        <taxon>Reticulomyxa</taxon>
    </lineage>
</organism>
<accession>X6LY46</accession>
<feature type="transmembrane region" description="Helical" evidence="1">
    <location>
        <begin position="131"/>
        <end position="157"/>
    </location>
</feature>
<gene>
    <name evidence="2" type="ORF">RFI_31318</name>
</gene>
<protein>
    <submittedName>
        <fullName evidence="2">Uncharacterized protein</fullName>
    </submittedName>
</protein>
<sequence>MHLLINCVCVFFLNGLFGNMFVHMILEICLYQVQFHEYVMEQTQVEMMKELKPQGGDKNFLQVEIAPTLQRDGRNRLKSMGVKTFLLRNDLPKSEIVFGSPQWTLSVKAQKICEKYILDNAEFQVLFFHTLLFFACGGAFVSNSLSFIWTFFLLFFLKKKDIYHSDHFQNMSSKQLRHLFDDIINELISLMDDSYSVLSISFVFYFVSFFFLRKSKSCVSFVKNFYVLKMLFFLLAVLWCIVHKQRLNMLLLYKHFASQRTKSKKITPYLLVHYPTEQFQFSWKFM</sequence>
<keyword evidence="3" id="KW-1185">Reference proteome</keyword>
<evidence type="ECO:0000313" key="2">
    <source>
        <dbReference type="EMBL" id="ETO06077.1"/>
    </source>
</evidence>